<gene>
    <name evidence="7" type="ORF">NYQ28_09290</name>
</gene>
<dbReference type="GeneID" id="95324725"/>
<feature type="transmembrane region" description="Helical" evidence="5">
    <location>
        <begin position="44"/>
        <end position="63"/>
    </location>
</feature>
<proteinExistence type="predicted"/>
<evidence type="ECO:0000256" key="1">
    <source>
        <dbReference type="ARBA" id="ARBA00004370"/>
    </source>
</evidence>
<dbReference type="CDD" id="cd00038">
    <property type="entry name" value="CAP_ED"/>
    <property type="match status" value="1"/>
</dbReference>
<dbReference type="Proteomes" id="UP001652264">
    <property type="component" value="Unassembled WGS sequence"/>
</dbReference>
<dbReference type="PANTHER" id="PTHR30566">
    <property type="entry name" value="YNAI-RELATED MECHANOSENSITIVE ION CHANNEL"/>
    <property type="match status" value="1"/>
</dbReference>
<dbReference type="InterPro" id="IPR010920">
    <property type="entry name" value="LSM_dom_sf"/>
</dbReference>
<dbReference type="SUPFAM" id="SSF51206">
    <property type="entry name" value="cAMP-binding domain-like"/>
    <property type="match status" value="1"/>
</dbReference>
<evidence type="ECO:0000313" key="7">
    <source>
        <dbReference type="EMBL" id="MCS6522756.1"/>
    </source>
</evidence>
<dbReference type="Pfam" id="PF00027">
    <property type="entry name" value="cNMP_binding"/>
    <property type="match status" value="1"/>
</dbReference>
<evidence type="ECO:0000313" key="8">
    <source>
        <dbReference type="Proteomes" id="UP001652264"/>
    </source>
</evidence>
<dbReference type="Gene3D" id="1.10.287.1260">
    <property type="match status" value="1"/>
</dbReference>
<keyword evidence="8" id="KW-1185">Reference proteome</keyword>
<organism evidence="7 8">
    <name type="scientific">Curtobacterium citreum</name>
    <dbReference type="NCBI Taxonomy" id="2036"/>
    <lineage>
        <taxon>Bacteria</taxon>
        <taxon>Bacillati</taxon>
        <taxon>Actinomycetota</taxon>
        <taxon>Actinomycetes</taxon>
        <taxon>Micrococcales</taxon>
        <taxon>Microbacteriaceae</taxon>
        <taxon>Curtobacterium</taxon>
    </lineage>
</organism>
<dbReference type="InterPro" id="IPR006685">
    <property type="entry name" value="MscS_channel_2nd"/>
</dbReference>
<dbReference type="InterPro" id="IPR014710">
    <property type="entry name" value="RmlC-like_jellyroll"/>
</dbReference>
<reference evidence="7 8" key="1">
    <citation type="submission" date="2022-08" db="EMBL/GenBank/DDBJ databases">
        <title>Taxonomy of Curtobacterium flaccumfaciens.</title>
        <authorList>
            <person name="Osdaghi E."/>
            <person name="Taghavi S.M."/>
            <person name="Hamidizade M."/>
            <person name="Abachi H."/>
            <person name="Fazliarab A."/>
            <person name="Baeyen S."/>
            <person name="Portier P."/>
            <person name="Van Vaerenbergh J."/>
            <person name="Jacques M.-A."/>
        </authorList>
    </citation>
    <scope>NUCLEOTIDE SEQUENCE [LARGE SCALE GENOMIC DNA]</scope>
    <source>
        <strain evidence="7 8">LMG8786T</strain>
    </source>
</reference>
<sequence length="485" mass="51387">MTAFWEQSWFWPSIAVIVGLPVLLLVLTELQSSLQRRHNPMHKVIGLLRNAVVPIIAILVLSVQVTDAVDPGQPVVNQVIASVLGFLVIVFVLNGLNVLLFTNARAGSWREKVPSIFVDIARIVLIALGLALVFKIVWGADVGGIFTALGVGSLVIGLALQSAVGPVIAGLFLLFEQPFRLGDWLDVGGTRGRVVEVNWRSVHIDTGGGILVTPNSSLAGASFTNLSRTGGTFPVTTSVTFTTDDAPAAVVALLQRTAAALPQLARDTAPAAEPAGGAAYTVSFEVGGPSQEGPALAQFRTWLWYAARREGLALDGDGTDDHATEERRDAALAAVAPILYLGDEDRAALAPAVRLERYAAGEVIARPGVVPTVIRFVLSGSIELRVPFDGTQLLATKVEAGDYVGQTALTREVVQAFQVATTEVSVLAVPAPVLDAIVQRTPRLAKDISAVIDRRHQDVQDVLQAQEQVRLQSRVASQRVAGGAA</sequence>
<comment type="caution">
    <text evidence="7">The sequence shown here is derived from an EMBL/GenBank/DDBJ whole genome shotgun (WGS) entry which is preliminary data.</text>
</comment>
<dbReference type="SMART" id="SM00100">
    <property type="entry name" value="cNMP"/>
    <property type="match status" value="1"/>
</dbReference>
<dbReference type="SUPFAM" id="SSF50182">
    <property type="entry name" value="Sm-like ribonucleoproteins"/>
    <property type="match status" value="1"/>
</dbReference>
<evidence type="ECO:0000256" key="3">
    <source>
        <dbReference type="ARBA" id="ARBA00022989"/>
    </source>
</evidence>
<dbReference type="Gene3D" id="2.60.120.10">
    <property type="entry name" value="Jelly Rolls"/>
    <property type="match status" value="1"/>
</dbReference>
<keyword evidence="4 5" id="KW-0472">Membrane</keyword>
<dbReference type="InterPro" id="IPR023408">
    <property type="entry name" value="MscS_beta-dom_sf"/>
</dbReference>
<evidence type="ECO:0000259" key="6">
    <source>
        <dbReference type="PROSITE" id="PS50042"/>
    </source>
</evidence>
<evidence type="ECO:0000256" key="4">
    <source>
        <dbReference type="ARBA" id="ARBA00023136"/>
    </source>
</evidence>
<protein>
    <submittedName>
        <fullName evidence="7">Mechanosensitive ion channel</fullName>
    </submittedName>
</protein>
<evidence type="ECO:0000256" key="2">
    <source>
        <dbReference type="ARBA" id="ARBA00022692"/>
    </source>
</evidence>
<dbReference type="PANTHER" id="PTHR30566:SF25">
    <property type="entry name" value="INNER MEMBRANE PROTEIN"/>
    <property type="match status" value="1"/>
</dbReference>
<dbReference type="EMBL" id="JANVAD010000004">
    <property type="protein sequence ID" value="MCS6522756.1"/>
    <property type="molecule type" value="Genomic_DNA"/>
</dbReference>
<evidence type="ECO:0000256" key="5">
    <source>
        <dbReference type="SAM" id="Phobius"/>
    </source>
</evidence>
<feature type="transmembrane region" description="Helical" evidence="5">
    <location>
        <begin position="12"/>
        <end position="32"/>
    </location>
</feature>
<dbReference type="PROSITE" id="PS50042">
    <property type="entry name" value="CNMP_BINDING_3"/>
    <property type="match status" value="1"/>
</dbReference>
<feature type="transmembrane region" description="Helical" evidence="5">
    <location>
        <begin position="83"/>
        <end position="104"/>
    </location>
</feature>
<dbReference type="RefSeq" id="WP_141862245.1">
    <property type="nucleotide sequence ID" value="NZ_BMNV01000001.1"/>
</dbReference>
<feature type="domain" description="Cyclic nucleotide-binding" evidence="6">
    <location>
        <begin position="341"/>
        <end position="455"/>
    </location>
</feature>
<name>A0ABT2HHL4_9MICO</name>
<dbReference type="Pfam" id="PF00924">
    <property type="entry name" value="MS_channel_2nd"/>
    <property type="match status" value="1"/>
</dbReference>
<dbReference type="InterPro" id="IPR018490">
    <property type="entry name" value="cNMP-bd_dom_sf"/>
</dbReference>
<feature type="transmembrane region" description="Helical" evidence="5">
    <location>
        <begin position="144"/>
        <end position="175"/>
    </location>
</feature>
<comment type="subcellular location">
    <subcellularLocation>
        <location evidence="1">Membrane</location>
    </subcellularLocation>
</comment>
<keyword evidence="2 5" id="KW-0812">Transmembrane</keyword>
<feature type="transmembrane region" description="Helical" evidence="5">
    <location>
        <begin position="116"/>
        <end position="138"/>
    </location>
</feature>
<dbReference type="InterPro" id="IPR000595">
    <property type="entry name" value="cNMP-bd_dom"/>
</dbReference>
<dbReference type="Gene3D" id="2.30.30.60">
    <property type="match status" value="1"/>
</dbReference>
<accession>A0ABT2HHL4</accession>
<keyword evidence="3 5" id="KW-1133">Transmembrane helix</keyword>